<keyword evidence="6 8" id="KW-0472">Membrane</keyword>
<protein>
    <submittedName>
        <fullName evidence="9">Uncharacterized protein</fullName>
    </submittedName>
</protein>
<keyword evidence="7" id="KW-0568">Pathogenesis-related protein</keyword>
<evidence type="ECO:0000256" key="1">
    <source>
        <dbReference type="ARBA" id="ARBA00004141"/>
    </source>
</evidence>
<dbReference type="EMBL" id="JACTNZ010000004">
    <property type="protein sequence ID" value="KAG5553138.1"/>
    <property type="molecule type" value="Genomic_DNA"/>
</dbReference>
<evidence type="ECO:0000313" key="10">
    <source>
        <dbReference type="Proteomes" id="UP000823749"/>
    </source>
</evidence>
<accession>A0AAV6KKM3</accession>
<evidence type="ECO:0000256" key="4">
    <source>
        <dbReference type="ARBA" id="ARBA00022821"/>
    </source>
</evidence>
<organism evidence="9 10">
    <name type="scientific">Rhododendron griersonianum</name>
    <dbReference type="NCBI Taxonomy" id="479676"/>
    <lineage>
        <taxon>Eukaryota</taxon>
        <taxon>Viridiplantae</taxon>
        <taxon>Streptophyta</taxon>
        <taxon>Embryophyta</taxon>
        <taxon>Tracheophyta</taxon>
        <taxon>Spermatophyta</taxon>
        <taxon>Magnoliopsida</taxon>
        <taxon>eudicotyledons</taxon>
        <taxon>Gunneridae</taxon>
        <taxon>Pentapetalae</taxon>
        <taxon>asterids</taxon>
        <taxon>Ericales</taxon>
        <taxon>Ericaceae</taxon>
        <taxon>Ericoideae</taxon>
        <taxon>Rhodoreae</taxon>
        <taxon>Rhododendron</taxon>
    </lineage>
</organism>
<proteinExistence type="inferred from homology"/>
<evidence type="ECO:0000256" key="8">
    <source>
        <dbReference type="SAM" id="Phobius"/>
    </source>
</evidence>
<gene>
    <name evidence="9" type="ORF">RHGRI_011110</name>
</gene>
<keyword evidence="5 8" id="KW-1133">Transmembrane helix</keyword>
<comment type="similarity">
    <text evidence="2">Belongs to the MLO family.</text>
</comment>
<keyword evidence="3 8" id="KW-0812">Transmembrane</keyword>
<sequence length="129" mass="14040">MAGGGEGESTTTLEYTPTWVVACVCTLIVGISLPVERAIHYTGKAKSLFYYIHLTMDLNVDLLCSADPGPIDGSILVLQRQHRSKKVWDADYAGVDVVDDSSIGIMFDVADKITGYTPVLFTETMDAMM</sequence>
<evidence type="ECO:0000313" key="9">
    <source>
        <dbReference type="EMBL" id="KAG5553138.1"/>
    </source>
</evidence>
<dbReference type="Proteomes" id="UP000823749">
    <property type="component" value="Chromosome 4"/>
</dbReference>
<dbReference type="GO" id="GO:0006952">
    <property type="term" value="P:defense response"/>
    <property type="evidence" value="ECO:0007669"/>
    <property type="project" value="UniProtKB-KW"/>
</dbReference>
<evidence type="ECO:0000256" key="5">
    <source>
        <dbReference type="ARBA" id="ARBA00022989"/>
    </source>
</evidence>
<comment type="caution">
    <text evidence="9">The sequence shown here is derived from an EMBL/GenBank/DDBJ whole genome shotgun (WGS) entry which is preliminary data.</text>
</comment>
<reference evidence="9" key="1">
    <citation type="submission" date="2020-08" db="EMBL/GenBank/DDBJ databases">
        <title>Plant Genome Project.</title>
        <authorList>
            <person name="Zhang R.-G."/>
        </authorList>
    </citation>
    <scope>NUCLEOTIDE SEQUENCE</scope>
    <source>
        <strain evidence="9">WSP0</strain>
        <tissue evidence="9">Leaf</tissue>
    </source>
</reference>
<dbReference type="InterPro" id="IPR004326">
    <property type="entry name" value="Mlo"/>
</dbReference>
<dbReference type="GO" id="GO:0016020">
    <property type="term" value="C:membrane"/>
    <property type="evidence" value="ECO:0007669"/>
    <property type="project" value="UniProtKB-SubCell"/>
</dbReference>
<evidence type="ECO:0000256" key="3">
    <source>
        <dbReference type="ARBA" id="ARBA00022692"/>
    </source>
</evidence>
<evidence type="ECO:0000256" key="7">
    <source>
        <dbReference type="ARBA" id="ARBA00023265"/>
    </source>
</evidence>
<dbReference type="Pfam" id="PF03094">
    <property type="entry name" value="Mlo"/>
    <property type="match status" value="1"/>
</dbReference>
<evidence type="ECO:0000256" key="2">
    <source>
        <dbReference type="ARBA" id="ARBA00006574"/>
    </source>
</evidence>
<dbReference type="AlphaFoldDB" id="A0AAV6KKM3"/>
<name>A0AAV6KKM3_9ERIC</name>
<comment type="subcellular location">
    <subcellularLocation>
        <location evidence="1">Membrane</location>
        <topology evidence="1">Multi-pass membrane protein</topology>
    </subcellularLocation>
</comment>
<evidence type="ECO:0000256" key="6">
    <source>
        <dbReference type="ARBA" id="ARBA00023136"/>
    </source>
</evidence>
<keyword evidence="10" id="KW-1185">Reference proteome</keyword>
<keyword evidence="4" id="KW-0611">Plant defense</keyword>
<feature type="transmembrane region" description="Helical" evidence="8">
    <location>
        <begin position="19"/>
        <end position="39"/>
    </location>
</feature>